<dbReference type="STRING" id="8153.ENSHBUP00000015157"/>
<keyword evidence="3" id="KW-0812">Transmembrane</keyword>
<dbReference type="GO" id="GO:0002230">
    <property type="term" value="P:positive regulation of defense response to virus by host"/>
    <property type="evidence" value="ECO:0007669"/>
    <property type="project" value="TreeGrafter"/>
</dbReference>
<protein>
    <submittedName>
        <fullName evidence="6">Cyclic GMP-AMP synthase-like</fullName>
    </submittedName>
</protein>
<evidence type="ECO:0000256" key="1">
    <source>
        <dbReference type="ARBA" id="ARBA00008307"/>
    </source>
</evidence>
<dbReference type="GO" id="GO:0032481">
    <property type="term" value="P:positive regulation of type I interferon production"/>
    <property type="evidence" value="ECO:0007669"/>
    <property type="project" value="TreeGrafter"/>
</dbReference>
<evidence type="ECO:0000259" key="4">
    <source>
        <dbReference type="Pfam" id="PF03281"/>
    </source>
</evidence>
<name>A0A3Q2VS77_HAPBU</name>
<sequence>MELKDKQQRSPREARVGDRVKPVARPKEKIQQQQSGDTAIILGALHESLTLTSLLCLKKYYLCHFAEEGEVAEESAIPTDLETWIKNNAKDLKIRLKDRRWAAEVVNDFRENLLKFLNNEPLFKSAECLNAGSYFEKVKIHMPDEFDMMLTFPGSPNLRLNPMKLDGGLFYRLDLTRPNRQPIKAFLLENSLTLSSSKVLNEMHRLVRKFLKTYKVPDECYRWEVNRKRVYSPAVTLSLFKTDKNSEELISVDVVPALEVQSWPAAVRNGPDVSNWLGKKALQDIRSLPCYFVPKRQKGRNLGEDAKESWRISFSHIEKKIITSHGNKKTCCESHATKCCRKRCLMLLKSLIEGLKQRFPEELNGLCSYHGKTTFLHTLSTRYDDAKWNPQHLSVCFLYLVRALEDYASRGNLPHFFAPECNLFSPSSFSRKALAFLVNALKEQRREGLPLLKPPALVPPLMPPLMPREDLDETCNETFEERSFVLVHFVDAALINKLGVAFTVLVGYAFYILLSC</sequence>
<dbReference type="Gene3D" id="3.30.460.90">
    <property type="match status" value="1"/>
</dbReference>
<dbReference type="GO" id="GO:0005829">
    <property type="term" value="C:cytosol"/>
    <property type="evidence" value="ECO:0007669"/>
    <property type="project" value="TreeGrafter"/>
</dbReference>
<keyword evidence="7" id="KW-1185">Reference proteome</keyword>
<keyword evidence="3" id="KW-0472">Membrane</keyword>
<dbReference type="GO" id="GO:2000042">
    <property type="term" value="P:negative regulation of double-strand break repair via homologous recombination"/>
    <property type="evidence" value="ECO:0007669"/>
    <property type="project" value="TreeGrafter"/>
</dbReference>
<dbReference type="GO" id="GO:0002218">
    <property type="term" value="P:activation of innate immune response"/>
    <property type="evidence" value="ECO:0007669"/>
    <property type="project" value="TreeGrafter"/>
</dbReference>
<proteinExistence type="inferred from homology"/>
<feature type="compositionally biased region" description="Basic and acidic residues" evidence="2">
    <location>
        <begin position="1"/>
        <end position="30"/>
    </location>
</feature>
<evidence type="ECO:0000259" key="5">
    <source>
        <dbReference type="Pfam" id="PF20266"/>
    </source>
</evidence>
<dbReference type="GO" id="GO:0061501">
    <property type="term" value="F:2',3'-cyclic GMP-AMP synthase activity"/>
    <property type="evidence" value="ECO:0007669"/>
    <property type="project" value="TreeGrafter"/>
</dbReference>
<feature type="transmembrane region" description="Helical" evidence="3">
    <location>
        <begin position="494"/>
        <end position="514"/>
    </location>
</feature>
<dbReference type="GeneTree" id="ENSGT01050000244827"/>
<dbReference type="GO" id="GO:0035861">
    <property type="term" value="C:site of double-strand break"/>
    <property type="evidence" value="ECO:0007669"/>
    <property type="project" value="TreeGrafter"/>
</dbReference>
<dbReference type="Pfam" id="PF20266">
    <property type="entry name" value="Mab-21_C"/>
    <property type="match status" value="1"/>
</dbReference>
<dbReference type="PANTHER" id="PTHR10656:SF35">
    <property type="entry name" value="CYCLIC GMP-AMP SYNTHASE"/>
    <property type="match status" value="1"/>
</dbReference>
<dbReference type="Proteomes" id="UP000264840">
    <property type="component" value="Unplaced"/>
</dbReference>
<evidence type="ECO:0000256" key="3">
    <source>
        <dbReference type="SAM" id="Phobius"/>
    </source>
</evidence>
<dbReference type="GO" id="GO:0003682">
    <property type="term" value="F:chromatin binding"/>
    <property type="evidence" value="ECO:0007669"/>
    <property type="project" value="TreeGrafter"/>
</dbReference>
<dbReference type="GO" id="GO:0005634">
    <property type="term" value="C:nucleus"/>
    <property type="evidence" value="ECO:0007669"/>
    <property type="project" value="TreeGrafter"/>
</dbReference>
<dbReference type="InterPro" id="IPR046903">
    <property type="entry name" value="Mab-21-like_nuc_Trfase"/>
</dbReference>
<dbReference type="InterPro" id="IPR024810">
    <property type="entry name" value="MAB21L/cGLR"/>
</dbReference>
<reference evidence="6" key="2">
    <citation type="submission" date="2025-09" db="UniProtKB">
        <authorList>
            <consortium name="Ensembl"/>
        </authorList>
    </citation>
    <scope>IDENTIFICATION</scope>
</reference>
<dbReference type="PANTHER" id="PTHR10656">
    <property type="entry name" value="CELL FATE DETERMINING PROTEIN MAB21-RELATED"/>
    <property type="match status" value="1"/>
</dbReference>
<feature type="region of interest" description="Disordered" evidence="2">
    <location>
        <begin position="1"/>
        <end position="32"/>
    </location>
</feature>
<dbReference type="FunFam" id="1.10.1410.40:FF:000007">
    <property type="entry name" value="Cyclic GMP-AMP synthase"/>
    <property type="match status" value="1"/>
</dbReference>
<keyword evidence="3" id="KW-1133">Transmembrane helix</keyword>
<dbReference type="GO" id="GO:0006974">
    <property type="term" value="P:DNA damage response"/>
    <property type="evidence" value="ECO:0007669"/>
    <property type="project" value="TreeGrafter"/>
</dbReference>
<dbReference type="Ensembl" id="ENSHBUT00000023355.1">
    <property type="protein sequence ID" value="ENSHBUP00000015157.1"/>
    <property type="gene ID" value="ENSHBUG00000017046.1"/>
</dbReference>
<reference evidence="6" key="1">
    <citation type="submission" date="2025-08" db="UniProtKB">
        <authorList>
            <consortium name="Ensembl"/>
        </authorList>
    </citation>
    <scope>IDENTIFICATION</scope>
</reference>
<accession>A0A3Q2VS77</accession>
<comment type="similarity">
    <text evidence="1">Belongs to the mab-21 family.</text>
</comment>
<dbReference type="Pfam" id="PF03281">
    <property type="entry name" value="Mab-21"/>
    <property type="match status" value="1"/>
</dbReference>
<dbReference type="InterPro" id="IPR046906">
    <property type="entry name" value="Mab-21_HhH/H2TH-like"/>
</dbReference>
<organism evidence="6 7">
    <name type="scientific">Haplochromis burtoni</name>
    <name type="common">Burton's mouthbrooder</name>
    <name type="synonym">Chromis burtoni</name>
    <dbReference type="NCBI Taxonomy" id="8153"/>
    <lineage>
        <taxon>Eukaryota</taxon>
        <taxon>Metazoa</taxon>
        <taxon>Chordata</taxon>
        <taxon>Craniata</taxon>
        <taxon>Vertebrata</taxon>
        <taxon>Euteleostomi</taxon>
        <taxon>Actinopterygii</taxon>
        <taxon>Neopterygii</taxon>
        <taxon>Teleostei</taxon>
        <taxon>Neoteleostei</taxon>
        <taxon>Acanthomorphata</taxon>
        <taxon>Ovalentaria</taxon>
        <taxon>Cichlomorphae</taxon>
        <taxon>Cichliformes</taxon>
        <taxon>Cichlidae</taxon>
        <taxon>African cichlids</taxon>
        <taxon>Pseudocrenilabrinae</taxon>
        <taxon>Haplochromini</taxon>
        <taxon>Haplochromis</taxon>
    </lineage>
</organism>
<feature type="domain" description="Mab-21-like nucleotidyltransferase" evidence="4">
    <location>
        <begin position="134"/>
        <end position="323"/>
    </location>
</feature>
<dbReference type="GO" id="GO:0003690">
    <property type="term" value="F:double-stranded DNA binding"/>
    <property type="evidence" value="ECO:0007669"/>
    <property type="project" value="TreeGrafter"/>
</dbReference>
<evidence type="ECO:0000313" key="7">
    <source>
        <dbReference type="Proteomes" id="UP000264840"/>
    </source>
</evidence>
<dbReference type="GO" id="GO:0038001">
    <property type="term" value="P:paracrine signaling"/>
    <property type="evidence" value="ECO:0007669"/>
    <property type="project" value="TreeGrafter"/>
</dbReference>
<dbReference type="Gene3D" id="1.10.1410.40">
    <property type="match status" value="1"/>
</dbReference>
<evidence type="ECO:0000313" key="6">
    <source>
        <dbReference type="Ensembl" id="ENSHBUP00000015157.1"/>
    </source>
</evidence>
<evidence type="ECO:0000256" key="2">
    <source>
        <dbReference type="SAM" id="MobiDB-lite"/>
    </source>
</evidence>
<dbReference type="GO" id="GO:0071360">
    <property type="term" value="P:cellular response to exogenous dsRNA"/>
    <property type="evidence" value="ECO:0007669"/>
    <property type="project" value="TreeGrafter"/>
</dbReference>
<dbReference type="AlphaFoldDB" id="A0A3Q2VS77"/>
<dbReference type="SMART" id="SM01265">
    <property type="entry name" value="Mab-21"/>
    <property type="match status" value="1"/>
</dbReference>
<feature type="domain" description="Mab-21-like HhH/H2TH-like" evidence="5">
    <location>
        <begin position="340"/>
        <end position="442"/>
    </location>
</feature>